<dbReference type="RefSeq" id="WP_204803007.1">
    <property type="nucleotide sequence ID" value="NZ_JACSNX010000004.1"/>
</dbReference>
<evidence type="ECO:0000313" key="5">
    <source>
        <dbReference type="EMBL" id="MBM6850720.1"/>
    </source>
</evidence>
<feature type="domain" description="HTH gntR-type" evidence="4">
    <location>
        <begin position="4"/>
        <end position="71"/>
    </location>
</feature>
<dbReference type="InterPro" id="IPR036390">
    <property type="entry name" value="WH_DNA-bd_sf"/>
</dbReference>
<dbReference type="EMBL" id="JACSNX010000004">
    <property type="protein sequence ID" value="MBM6850720.1"/>
    <property type="molecule type" value="Genomic_DNA"/>
</dbReference>
<protein>
    <submittedName>
        <fullName evidence="5">GntR family transcriptional regulator</fullName>
    </submittedName>
</protein>
<dbReference type="Pfam" id="PF00392">
    <property type="entry name" value="GntR"/>
    <property type="match status" value="1"/>
</dbReference>
<keyword evidence="6" id="KW-1185">Reference proteome</keyword>
<evidence type="ECO:0000256" key="1">
    <source>
        <dbReference type="ARBA" id="ARBA00023015"/>
    </source>
</evidence>
<evidence type="ECO:0000259" key="4">
    <source>
        <dbReference type="PROSITE" id="PS50949"/>
    </source>
</evidence>
<dbReference type="SMART" id="SM00345">
    <property type="entry name" value="HTH_GNTR"/>
    <property type="match status" value="1"/>
</dbReference>
<dbReference type="PROSITE" id="PS50949">
    <property type="entry name" value="HTH_GNTR"/>
    <property type="match status" value="1"/>
</dbReference>
<dbReference type="InterPro" id="IPR036388">
    <property type="entry name" value="WH-like_DNA-bd_sf"/>
</dbReference>
<evidence type="ECO:0000313" key="6">
    <source>
        <dbReference type="Proteomes" id="UP000719500"/>
    </source>
</evidence>
<keyword evidence="1" id="KW-0805">Transcription regulation</keyword>
<dbReference type="SUPFAM" id="SSF46785">
    <property type="entry name" value="Winged helix' DNA-binding domain"/>
    <property type="match status" value="1"/>
</dbReference>
<gene>
    <name evidence="5" type="ORF">H9X91_04605</name>
</gene>
<comment type="caution">
    <text evidence="5">The sequence shown here is derived from an EMBL/GenBank/DDBJ whole genome shotgun (WGS) entry which is preliminary data.</text>
</comment>
<evidence type="ECO:0000256" key="2">
    <source>
        <dbReference type="ARBA" id="ARBA00023125"/>
    </source>
</evidence>
<proteinExistence type="predicted"/>
<dbReference type="Proteomes" id="UP000719500">
    <property type="component" value="Unassembled WGS sequence"/>
</dbReference>
<organism evidence="5 6">
    <name type="scientific">Oscillibacter valericigenes</name>
    <dbReference type="NCBI Taxonomy" id="351091"/>
    <lineage>
        <taxon>Bacteria</taxon>
        <taxon>Bacillati</taxon>
        <taxon>Bacillota</taxon>
        <taxon>Clostridia</taxon>
        <taxon>Eubacteriales</taxon>
        <taxon>Oscillospiraceae</taxon>
        <taxon>Oscillibacter</taxon>
    </lineage>
</organism>
<dbReference type="InterPro" id="IPR000524">
    <property type="entry name" value="Tscrpt_reg_HTH_GntR"/>
</dbReference>
<keyword evidence="2" id="KW-0238">DNA-binding</keyword>
<sequence>MDCRSFYLQIAGRITAEILSCQLRPGQQMQSIRRLSVQYRVNPHTVQRAMDKLKREHLLEKCGQRLFITSDRELLRRCRQQGGARLVGAFLEDMESLGYTRTEARQMAQQGRDG</sequence>
<reference evidence="5 6" key="1">
    <citation type="journal article" date="2021" name="Sci. Rep.">
        <title>The distribution of antibiotic resistance genes in chicken gut microbiota commensals.</title>
        <authorList>
            <person name="Juricova H."/>
            <person name="Matiasovicova J."/>
            <person name="Kubasova T."/>
            <person name="Cejkova D."/>
            <person name="Rychlik I."/>
        </authorList>
    </citation>
    <scope>NUCLEOTIDE SEQUENCE [LARGE SCALE GENOMIC DNA]</scope>
    <source>
        <strain evidence="5 6">An411</strain>
    </source>
</reference>
<name>A0ABS2FTP3_9FIRM</name>
<dbReference type="PANTHER" id="PTHR38445">
    <property type="entry name" value="HTH-TYPE TRANSCRIPTIONAL REPRESSOR YTRA"/>
    <property type="match status" value="1"/>
</dbReference>
<keyword evidence="3" id="KW-0804">Transcription</keyword>
<accession>A0ABS2FTP3</accession>
<dbReference type="PANTHER" id="PTHR38445:SF9">
    <property type="entry name" value="HTH-TYPE TRANSCRIPTIONAL REPRESSOR YTRA"/>
    <property type="match status" value="1"/>
</dbReference>
<evidence type="ECO:0000256" key="3">
    <source>
        <dbReference type="ARBA" id="ARBA00023163"/>
    </source>
</evidence>
<dbReference type="Gene3D" id="1.10.10.10">
    <property type="entry name" value="Winged helix-like DNA-binding domain superfamily/Winged helix DNA-binding domain"/>
    <property type="match status" value="1"/>
</dbReference>